<dbReference type="FunFam" id="2.60.40.420:FF:000012">
    <property type="entry name" value="Monocopper oxidase-like protein"/>
    <property type="match status" value="1"/>
</dbReference>
<dbReference type="PANTHER" id="PTHR11709">
    <property type="entry name" value="MULTI-COPPER OXIDASE"/>
    <property type="match status" value="1"/>
</dbReference>
<dbReference type="Proteomes" id="UP000504604">
    <property type="component" value="Linkage group LG8"/>
</dbReference>
<feature type="signal peptide" evidence="3">
    <location>
        <begin position="1"/>
        <end position="23"/>
    </location>
</feature>
<dbReference type="GeneID" id="105167465"/>
<dbReference type="InterPro" id="IPR011706">
    <property type="entry name" value="Cu-oxidase_C"/>
</dbReference>
<dbReference type="KEGG" id="sind:105167465"/>
<feature type="domain" description="Plastocyanin-like" evidence="6">
    <location>
        <begin position="34"/>
        <end position="147"/>
    </location>
</feature>
<dbReference type="Pfam" id="PF07731">
    <property type="entry name" value="Cu-oxidase_2"/>
    <property type="match status" value="1"/>
</dbReference>
<dbReference type="CDD" id="cd13846">
    <property type="entry name" value="CuRO_1_AAO_like_1"/>
    <property type="match status" value="1"/>
</dbReference>
<feature type="domain" description="Plastocyanin-like" evidence="5">
    <location>
        <begin position="375"/>
        <end position="512"/>
    </location>
</feature>
<keyword evidence="7" id="KW-1185">Reference proteome</keyword>
<dbReference type="OrthoDB" id="2121828at2759"/>
<feature type="chain" id="PRO_5044636322" evidence="3">
    <location>
        <begin position="24"/>
        <end position="538"/>
    </location>
</feature>
<comment type="similarity">
    <text evidence="1">Belongs to the multicopper oxidase family.</text>
</comment>
<dbReference type="Gene3D" id="2.60.40.420">
    <property type="entry name" value="Cupredoxins - blue copper proteins"/>
    <property type="match status" value="3"/>
</dbReference>
<organism evidence="7 8">
    <name type="scientific">Sesamum indicum</name>
    <name type="common">Oriental sesame</name>
    <name type="synonym">Sesamum orientale</name>
    <dbReference type="NCBI Taxonomy" id="4182"/>
    <lineage>
        <taxon>Eukaryota</taxon>
        <taxon>Viridiplantae</taxon>
        <taxon>Streptophyta</taxon>
        <taxon>Embryophyta</taxon>
        <taxon>Tracheophyta</taxon>
        <taxon>Spermatophyta</taxon>
        <taxon>Magnoliopsida</taxon>
        <taxon>eudicotyledons</taxon>
        <taxon>Gunneridae</taxon>
        <taxon>Pentapetalae</taxon>
        <taxon>asterids</taxon>
        <taxon>lamiids</taxon>
        <taxon>Lamiales</taxon>
        <taxon>Pedaliaceae</taxon>
        <taxon>Sesamum</taxon>
    </lineage>
</organism>
<sequence>MGREVLLSLLSVLAFWSVWVVKAEDAYKYYTWTVTYGTASPLGPSQQVILINGQFPGPRLDTVTNDNIILNLINKLDQPFLLTWNGIKQRKNSWQDGMLGTNCAIPPNSNYTYKFQTKDQIGSYTYFPSTLMHRAAGGFGVLNIYARSVIPVPYAKPAGDFSLLIGDWYKSNHKALQQVLDSGKPLPFPDGILINGQSRSSFSGDQGKTYMFRVSNLGLSTSFNFRIQGHKLKLVEVEGSHVLQNMYDSLDVHVGQSVTVLVTLDQSPKDYYIVASTRFTKTVLTAIAVLHYTNSRAAISGPVPSGPTDDIAWSMDQARSYRWNLTSNAARPNPQGSFHYGKITTSRTIVLANSAPIINGKQRYAINGNSFINSDTPLKLADYFNIPGVFSINSIQTAPSDSSNKLATSVMGASLHEFIEVVFQNNEDTIQSWHLDGYDFWVVGFGTGQWTQASRKAYNLVDALTRHTTQVYPKSWTAILVSLDNQGMWNLRSAMWGRQYLGQQFYLRVYNPTPSLANEYDIPNNALLCGKAVGRRHP</sequence>
<evidence type="ECO:0000256" key="2">
    <source>
        <dbReference type="ARBA" id="ARBA00023180"/>
    </source>
</evidence>
<dbReference type="InterPro" id="IPR045087">
    <property type="entry name" value="Cu-oxidase_fam"/>
</dbReference>
<dbReference type="SUPFAM" id="SSF49503">
    <property type="entry name" value="Cupredoxins"/>
    <property type="match status" value="3"/>
</dbReference>
<evidence type="ECO:0000313" key="7">
    <source>
        <dbReference type="Proteomes" id="UP000504604"/>
    </source>
</evidence>
<reference evidence="8 9" key="1">
    <citation type="submission" date="2025-04" db="UniProtKB">
        <authorList>
            <consortium name="RefSeq"/>
        </authorList>
    </citation>
    <scope>IDENTIFICATION</scope>
</reference>
<dbReference type="InterPro" id="IPR011707">
    <property type="entry name" value="Cu-oxidase-like_N"/>
</dbReference>
<dbReference type="Pfam" id="PF07732">
    <property type="entry name" value="Cu-oxidase_3"/>
    <property type="match status" value="1"/>
</dbReference>
<keyword evidence="3" id="KW-0732">Signal</keyword>
<dbReference type="AlphaFoldDB" id="A0A6I9TJR7"/>
<gene>
    <name evidence="8 9" type="primary">LOC105167465</name>
</gene>
<dbReference type="InterPro" id="IPR008972">
    <property type="entry name" value="Cupredoxin"/>
</dbReference>
<evidence type="ECO:0000256" key="1">
    <source>
        <dbReference type="ARBA" id="ARBA00010609"/>
    </source>
</evidence>
<dbReference type="Pfam" id="PF00394">
    <property type="entry name" value="Cu-oxidase"/>
    <property type="match status" value="1"/>
</dbReference>
<dbReference type="GO" id="GO:0005507">
    <property type="term" value="F:copper ion binding"/>
    <property type="evidence" value="ECO:0007669"/>
    <property type="project" value="InterPro"/>
</dbReference>
<keyword evidence="2" id="KW-0325">Glycoprotein</keyword>
<accession>A0A6I9TJR7</accession>
<dbReference type="InterPro" id="IPR034273">
    <property type="entry name" value="CuRO_1_AAO-like"/>
</dbReference>
<evidence type="ECO:0000259" key="5">
    <source>
        <dbReference type="Pfam" id="PF07731"/>
    </source>
</evidence>
<dbReference type="RefSeq" id="XP_011085509.1">
    <property type="nucleotide sequence ID" value="XM_011087207.2"/>
</dbReference>
<evidence type="ECO:0000259" key="6">
    <source>
        <dbReference type="Pfam" id="PF07732"/>
    </source>
</evidence>
<proteinExistence type="inferred from homology"/>
<dbReference type="GO" id="GO:0016491">
    <property type="term" value="F:oxidoreductase activity"/>
    <property type="evidence" value="ECO:0007669"/>
    <property type="project" value="InterPro"/>
</dbReference>
<dbReference type="RefSeq" id="XP_020551736.1">
    <property type="nucleotide sequence ID" value="XM_020696077.1"/>
</dbReference>
<evidence type="ECO:0000256" key="3">
    <source>
        <dbReference type="SAM" id="SignalP"/>
    </source>
</evidence>
<dbReference type="PANTHER" id="PTHR11709:SF115">
    <property type="entry name" value="OS07G0119400 PROTEIN"/>
    <property type="match status" value="1"/>
</dbReference>
<dbReference type="FunFam" id="2.60.40.420:FF:000016">
    <property type="entry name" value="Monocopper oxidase-like protein"/>
    <property type="match status" value="1"/>
</dbReference>
<dbReference type="InterPro" id="IPR001117">
    <property type="entry name" value="Cu-oxidase_2nd"/>
</dbReference>
<feature type="domain" description="Plastocyanin-like" evidence="4">
    <location>
        <begin position="161"/>
        <end position="294"/>
    </location>
</feature>
<evidence type="ECO:0000313" key="9">
    <source>
        <dbReference type="RefSeq" id="XP_020551736.1"/>
    </source>
</evidence>
<evidence type="ECO:0000313" key="8">
    <source>
        <dbReference type="RefSeq" id="XP_011085509.1"/>
    </source>
</evidence>
<evidence type="ECO:0000259" key="4">
    <source>
        <dbReference type="Pfam" id="PF00394"/>
    </source>
</evidence>
<name>A0A6I9TJR7_SESIN</name>
<protein>
    <submittedName>
        <fullName evidence="8 9">L-ascorbate oxidase homolog</fullName>
    </submittedName>
</protein>